<comment type="subcellular location">
    <subcellularLocation>
        <location evidence="1">Cell membrane</location>
        <topology evidence="1">Multi-pass membrane protein</topology>
    </subcellularLocation>
</comment>
<proteinExistence type="predicted"/>
<keyword evidence="2" id="KW-1003">Cell membrane</keyword>
<keyword evidence="3 8" id="KW-0812">Transmembrane</keyword>
<organism evidence="9 10">
    <name type="scientific">Diploptera punctata</name>
    <name type="common">Pacific beetle cockroach</name>
    <dbReference type="NCBI Taxonomy" id="6984"/>
    <lineage>
        <taxon>Eukaryota</taxon>
        <taxon>Metazoa</taxon>
        <taxon>Ecdysozoa</taxon>
        <taxon>Arthropoda</taxon>
        <taxon>Hexapoda</taxon>
        <taxon>Insecta</taxon>
        <taxon>Pterygota</taxon>
        <taxon>Neoptera</taxon>
        <taxon>Polyneoptera</taxon>
        <taxon>Dictyoptera</taxon>
        <taxon>Blattodea</taxon>
        <taxon>Blaberoidea</taxon>
        <taxon>Blaberidae</taxon>
        <taxon>Diplopterinae</taxon>
        <taxon>Diploptera</taxon>
    </lineage>
</organism>
<keyword evidence="7" id="KW-0325">Glycoprotein</keyword>
<sequence length="468" mass="53771">MFSDDEDTVNNLEMKFKKLMRKGSWTQFTKCIVLVPTMSSSNSSDIIMDIYRAIWFVVNIIIIVFGIDNNSTYRTDLRSEYSLQPQIMVESYTWFPFTEKNCKFAKEMTLIDNRTQEDDIDLSEVDFFPAKIPNDFYGCQMIIAPIGMPPFHITSNYTDENGEVVYVDTGLPSKLLELFAYDFNITLVTAPPISGLVFEEGLELFMKCEQGIFDFAVGSIVYTTFTTQFFDTTIAFQYEYIKILVPCPKQIPREERVVSIFTLTVWFLIIFVFILAGGVLSILSNGYKERKDCGYGTLPQCLQNSWAILIGVGVSEIPQFAKTRLFFVIYVIFSLAISTVFQAFFTTFLIEPGYEKGYKTIEDAKAVNVSVGLPSFFVYIFEYSGVTYHQQFNLVDCTDLPACVSRTMTKGDIVTPIGLHMVRYIAIRNGVQDLKKYVCLLDENQFHWTNFDRAKKRKLSFVQIERVY</sequence>
<dbReference type="SUPFAM" id="SSF53850">
    <property type="entry name" value="Periplasmic binding protein-like II"/>
    <property type="match status" value="1"/>
</dbReference>
<keyword evidence="5 8" id="KW-0472">Membrane</keyword>
<dbReference type="EMBL" id="JASPKZ010003794">
    <property type="protein sequence ID" value="KAJ9592996.1"/>
    <property type="molecule type" value="Genomic_DNA"/>
</dbReference>
<evidence type="ECO:0000313" key="9">
    <source>
        <dbReference type="EMBL" id="KAJ9592996.1"/>
    </source>
</evidence>
<evidence type="ECO:0000256" key="7">
    <source>
        <dbReference type="ARBA" id="ARBA00023180"/>
    </source>
</evidence>
<evidence type="ECO:0000256" key="2">
    <source>
        <dbReference type="ARBA" id="ARBA00022475"/>
    </source>
</evidence>
<name>A0AAD8A6N3_DIPPU</name>
<accession>A0AAD8A6N3</accession>
<gene>
    <name evidence="9" type="ORF">L9F63_015366</name>
</gene>
<dbReference type="Proteomes" id="UP001233999">
    <property type="component" value="Unassembled WGS sequence"/>
</dbReference>
<evidence type="ECO:0000256" key="1">
    <source>
        <dbReference type="ARBA" id="ARBA00004651"/>
    </source>
</evidence>
<keyword evidence="6" id="KW-0675">Receptor</keyword>
<dbReference type="PANTHER" id="PTHR42643:SF30">
    <property type="entry name" value="IONOTROPIC RECEPTOR 40A-RELATED"/>
    <property type="match status" value="1"/>
</dbReference>
<reference evidence="9" key="1">
    <citation type="journal article" date="2023" name="IScience">
        <title>Live-bearing cockroach genome reveals convergent evolutionary mechanisms linked to viviparity in insects and beyond.</title>
        <authorList>
            <person name="Fouks B."/>
            <person name="Harrison M.C."/>
            <person name="Mikhailova A.A."/>
            <person name="Marchal E."/>
            <person name="English S."/>
            <person name="Carruthers M."/>
            <person name="Jennings E.C."/>
            <person name="Chiamaka E.L."/>
            <person name="Frigard R.A."/>
            <person name="Pippel M."/>
            <person name="Attardo G.M."/>
            <person name="Benoit J.B."/>
            <person name="Bornberg-Bauer E."/>
            <person name="Tobe S.S."/>
        </authorList>
    </citation>
    <scope>NUCLEOTIDE SEQUENCE</scope>
    <source>
        <strain evidence="9">Stay&amp;Tobe</strain>
    </source>
</reference>
<evidence type="ECO:0000256" key="8">
    <source>
        <dbReference type="SAM" id="Phobius"/>
    </source>
</evidence>
<evidence type="ECO:0000313" key="10">
    <source>
        <dbReference type="Proteomes" id="UP001233999"/>
    </source>
</evidence>
<feature type="transmembrane region" description="Helical" evidence="8">
    <location>
        <begin position="258"/>
        <end position="282"/>
    </location>
</feature>
<dbReference type="Gene3D" id="1.10.287.70">
    <property type="match status" value="1"/>
</dbReference>
<keyword evidence="10" id="KW-1185">Reference proteome</keyword>
<dbReference type="PANTHER" id="PTHR42643">
    <property type="entry name" value="IONOTROPIC RECEPTOR 20A-RELATED"/>
    <property type="match status" value="1"/>
</dbReference>
<keyword evidence="4 8" id="KW-1133">Transmembrane helix</keyword>
<protein>
    <submittedName>
        <fullName evidence="9">Uncharacterized protein</fullName>
    </submittedName>
</protein>
<feature type="transmembrane region" description="Helical" evidence="8">
    <location>
        <begin position="50"/>
        <end position="68"/>
    </location>
</feature>
<dbReference type="InterPro" id="IPR052192">
    <property type="entry name" value="Insect_Ionotropic_Sensory_Rcpt"/>
</dbReference>
<dbReference type="AlphaFoldDB" id="A0AAD8A6N3"/>
<reference evidence="9" key="2">
    <citation type="submission" date="2023-05" db="EMBL/GenBank/DDBJ databases">
        <authorList>
            <person name="Fouks B."/>
        </authorList>
    </citation>
    <scope>NUCLEOTIDE SEQUENCE</scope>
    <source>
        <strain evidence="9">Stay&amp;Tobe</strain>
        <tissue evidence="9">Testes</tissue>
    </source>
</reference>
<evidence type="ECO:0000256" key="4">
    <source>
        <dbReference type="ARBA" id="ARBA00022989"/>
    </source>
</evidence>
<evidence type="ECO:0000256" key="5">
    <source>
        <dbReference type="ARBA" id="ARBA00023136"/>
    </source>
</evidence>
<evidence type="ECO:0000256" key="3">
    <source>
        <dbReference type="ARBA" id="ARBA00022692"/>
    </source>
</evidence>
<comment type="caution">
    <text evidence="9">The sequence shown here is derived from an EMBL/GenBank/DDBJ whole genome shotgun (WGS) entry which is preliminary data.</text>
</comment>
<evidence type="ECO:0000256" key="6">
    <source>
        <dbReference type="ARBA" id="ARBA00023170"/>
    </source>
</evidence>
<feature type="transmembrane region" description="Helical" evidence="8">
    <location>
        <begin position="325"/>
        <end position="350"/>
    </location>
</feature>
<dbReference type="GO" id="GO:0005886">
    <property type="term" value="C:plasma membrane"/>
    <property type="evidence" value="ECO:0007669"/>
    <property type="project" value="UniProtKB-SubCell"/>
</dbReference>